<gene>
    <name evidence="2" type="ORF">IL334_006356</name>
</gene>
<feature type="region of interest" description="Disordered" evidence="1">
    <location>
        <begin position="171"/>
        <end position="233"/>
    </location>
</feature>
<dbReference type="Proteomes" id="UP001329825">
    <property type="component" value="Chromosome 9"/>
</dbReference>
<protein>
    <submittedName>
        <fullName evidence="2">Uncharacterized protein</fullName>
    </submittedName>
</protein>
<accession>A0ABZ1D9P0</accession>
<evidence type="ECO:0000256" key="1">
    <source>
        <dbReference type="SAM" id="MobiDB-lite"/>
    </source>
</evidence>
<dbReference type="GeneID" id="87958486"/>
<keyword evidence="3" id="KW-1185">Reference proteome</keyword>
<reference evidence="2 3" key="1">
    <citation type="submission" date="2024-01" db="EMBL/GenBank/DDBJ databases">
        <title>Comparative genomics of Cryptococcus and Kwoniella reveals pathogenesis evolution and contrasting modes of karyotype evolution via chromosome fusion or intercentromeric recombination.</title>
        <authorList>
            <person name="Coelho M.A."/>
            <person name="David-Palma M."/>
            <person name="Shea T."/>
            <person name="Bowers K."/>
            <person name="McGinley-Smith S."/>
            <person name="Mohammad A.W."/>
            <person name="Gnirke A."/>
            <person name="Yurkov A.M."/>
            <person name="Nowrousian M."/>
            <person name="Sun S."/>
            <person name="Cuomo C.A."/>
            <person name="Heitman J."/>
        </authorList>
    </citation>
    <scope>NUCLEOTIDE SEQUENCE [LARGE SCALE GENOMIC DNA]</scope>
    <source>
        <strain evidence="2">CBS 11374</strain>
    </source>
</reference>
<feature type="compositionally biased region" description="Polar residues" evidence="1">
    <location>
        <begin position="191"/>
        <end position="200"/>
    </location>
</feature>
<organism evidence="2 3">
    <name type="scientific">Kwoniella shivajii</name>
    <dbReference type="NCBI Taxonomy" id="564305"/>
    <lineage>
        <taxon>Eukaryota</taxon>
        <taxon>Fungi</taxon>
        <taxon>Dikarya</taxon>
        <taxon>Basidiomycota</taxon>
        <taxon>Agaricomycotina</taxon>
        <taxon>Tremellomycetes</taxon>
        <taxon>Tremellales</taxon>
        <taxon>Cryptococcaceae</taxon>
        <taxon>Kwoniella</taxon>
    </lineage>
</organism>
<evidence type="ECO:0000313" key="2">
    <source>
        <dbReference type="EMBL" id="WRT69372.1"/>
    </source>
</evidence>
<feature type="compositionally biased region" description="Low complexity" evidence="1">
    <location>
        <begin position="221"/>
        <end position="233"/>
    </location>
</feature>
<dbReference type="RefSeq" id="XP_062794111.1">
    <property type="nucleotide sequence ID" value="XM_062938060.1"/>
</dbReference>
<dbReference type="EMBL" id="CP141889">
    <property type="protein sequence ID" value="WRT69372.1"/>
    <property type="molecule type" value="Genomic_DNA"/>
</dbReference>
<proteinExistence type="predicted"/>
<evidence type="ECO:0000313" key="3">
    <source>
        <dbReference type="Proteomes" id="UP001329825"/>
    </source>
</evidence>
<sequence length="233" mass="25909">MSSATPSTTSSIAPSSISAETAKRAIYDALYAKKGQTRKAASKMMDGLLSAPDNKLDDIKLKWTKISTSVYNPESGPPSLQEQRKRWLEHYSTENPDMSLEEKLVLTAFHGSTARERTDNYRMMDKMIQDTVPTDKKSRNIREWWESMKPNPSDEGNRDIVEERNSWYGWTHGSATRSGPGDCVNDDTVEQTEGSASSFARNEHSETVQTSTSPKHESQRSATSGSNSSDTSS</sequence>
<name>A0ABZ1D9P0_9TREE</name>